<feature type="region of interest" description="Disordered" evidence="1">
    <location>
        <begin position="376"/>
        <end position="403"/>
    </location>
</feature>
<keyword evidence="4" id="KW-1185">Reference proteome</keyword>
<protein>
    <submittedName>
        <fullName evidence="3">Uncharacterized protein</fullName>
    </submittedName>
</protein>
<evidence type="ECO:0000313" key="3">
    <source>
        <dbReference type="EMBL" id="STY24438.1"/>
    </source>
</evidence>
<organism evidence="3 5">
    <name type="scientific">Legionella steigerwaltii</name>
    <dbReference type="NCBI Taxonomy" id="460"/>
    <lineage>
        <taxon>Bacteria</taxon>
        <taxon>Pseudomonadati</taxon>
        <taxon>Pseudomonadota</taxon>
        <taxon>Gammaproteobacteria</taxon>
        <taxon>Legionellales</taxon>
        <taxon>Legionellaceae</taxon>
        <taxon>Legionella</taxon>
    </lineage>
</organism>
<accession>A0A378LF14</accession>
<reference evidence="3 5" key="2">
    <citation type="submission" date="2018-06" db="EMBL/GenBank/DDBJ databases">
        <authorList>
            <consortium name="Pathogen Informatics"/>
            <person name="Doyle S."/>
        </authorList>
    </citation>
    <scope>NUCLEOTIDE SEQUENCE [LARGE SCALE GENOMIC DNA]</scope>
    <source>
        <strain evidence="3 5">NCTC11991</strain>
    </source>
</reference>
<dbReference type="AlphaFoldDB" id="A0A378LF14"/>
<dbReference type="Proteomes" id="UP000255110">
    <property type="component" value="Unassembled WGS sequence"/>
</dbReference>
<sequence length="403" mass="46238">MAKYRYVIVCGWATRDENGKPSYSQGHSGLLLVTSEEPLVEDSFPAALKEVNGRLEYIVRDSIQIEAYVATAGTPVESLEFDLRMFSPAGVEEAAPEFCVLPEKIGNSPGIDYDRIKEWWETKRKRLGAGMFQAIDDQDIINKDGINPEKQQIIEEYLAKRDYVLVRRKVDPPEFFLVYKDTQHATKIHSITGPDLNTLIKHEKHIKWRADNGEFSISGINRNEPLRKIILSIAHKIPSHVPNTLDDYSRYTNNCSHVVREGLQAGEVRNFAKFLSTPAGVMSDTYKIMGKYTSTLRQFLIYSLQRMEKEDVYKTKKHDTKIEKFKGLVERLANGCEDKKKLLQEIELAAKEHRGYFAIGDSETYKQFKQLVKRTKELDEERRDEEETDETGGTEHPNSQHGC</sequence>
<dbReference type="RefSeq" id="WP_058477085.1">
    <property type="nucleotide sequence ID" value="NZ_CAAAIO010000029.1"/>
</dbReference>
<evidence type="ECO:0000256" key="1">
    <source>
        <dbReference type="SAM" id="MobiDB-lite"/>
    </source>
</evidence>
<name>A0A378LF14_9GAMM</name>
<dbReference type="Proteomes" id="UP000054820">
    <property type="component" value="Unassembled WGS sequence"/>
</dbReference>
<evidence type="ECO:0000313" key="2">
    <source>
        <dbReference type="EMBL" id="KTD77799.1"/>
    </source>
</evidence>
<reference evidence="2 4" key="1">
    <citation type="submission" date="2015-11" db="EMBL/GenBank/DDBJ databases">
        <title>Genomic analysis of 38 Legionella species identifies large and diverse effector repertoires.</title>
        <authorList>
            <person name="Burstein D."/>
            <person name="Amaro F."/>
            <person name="Zusman T."/>
            <person name="Lifshitz Z."/>
            <person name="Cohen O."/>
            <person name="Gilbert J.A."/>
            <person name="Pupko T."/>
            <person name="Shuman H.A."/>
            <person name="Segal G."/>
        </authorList>
    </citation>
    <scope>NUCLEOTIDE SEQUENCE [LARGE SCALE GENOMIC DNA]</scope>
    <source>
        <strain evidence="2 4">SC-18-C9</strain>
    </source>
</reference>
<evidence type="ECO:0000313" key="4">
    <source>
        <dbReference type="Proteomes" id="UP000054820"/>
    </source>
</evidence>
<feature type="compositionally biased region" description="Acidic residues" evidence="1">
    <location>
        <begin position="382"/>
        <end position="392"/>
    </location>
</feature>
<evidence type="ECO:0000313" key="5">
    <source>
        <dbReference type="Proteomes" id="UP000255110"/>
    </source>
</evidence>
<dbReference type="EMBL" id="UGOY01000001">
    <property type="protein sequence ID" value="STY24438.1"/>
    <property type="molecule type" value="Genomic_DNA"/>
</dbReference>
<proteinExistence type="predicted"/>
<gene>
    <name evidence="2" type="ORF">Lstg_1522</name>
    <name evidence="3" type="ORF">NCTC11991_03063</name>
</gene>
<dbReference type="EMBL" id="LNYZ01000012">
    <property type="protein sequence ID" value="KTD77799.1"/>
    <property type="molecule type" value="Genomic_DNA"/>
</dbReference>